<comment type="caution">
    <text evidence="3">The sequence shown here is derived from an EMBL/GenBank/DDBJ whole genome shotgun (WGS) entry which is preliminary data.</text>
</comment>
<evidence type="ECO:0000313" key="3">
    <source>
        <dbReference type="EMBL" id="MBN3546598.1"/>
    </source>
</evidence>
<organism evidence="3 4">
    <name type="scientific">Fictibacillus barbaricus</name>
    <dbReference type="NCBI Taxonomy" id="182136"/>
    <lineage>
        <taxon>Bacteria</taxon>
        <taxon>Bacillati</taxon>
        <taxon>Bacillota</taxon>
        <taxon>Bacilli</taxon>
        <taxon>Bacillales</taxon>
        <taxon>Fictibacillaceae</taxon>
        <taxon>Fictibacillus</taxon>
    </lineage>
</organism>
<evidence type="ECO:0000313" key="4">
    <source>
        <dbReference type="Proteomes" id="UP001319060"/>
    </source>
</evidence>
<protein>
    <recommendedName>
        <fullName evidence="2">Bacterial Ig-like domain-containing protein</fullName>
    </recommendedName>
</protein>
<proteinExistence type="predicted"/>
<dbReference type="PROSITE" id="PS51257">
    <property type="entry name" value="PROKAR_LIPOPROTEIN"/>
    <property type="match status" value="1"/>
</dbReference>
<keyword evidence="4" id="KW-1185">Reference proteome</keyword>
<reference evidence="3 4" key="1">
    <citation type="submission" date="2021-01" db="EMBL/GenBank/DDBJ databases">
        <title>Genome Sequencing of Type Strains.</title>
        <authorList>
            <person name="Lemaire J.F."/>
            <person name="Inderbitzin P."/>
            <person name="Collins S.B."/>
            <person name="Wespe N."/>
            <person name="Knight-Connoni V."/>
        </authorList>
    </citation>
    <scope>NUCLEOTIDE SEQUENCE [LARGE SCALE GENOMIC DNA]</scope>
    <source>
        <strain evidence="3 4">DSM 14730</strain>
    </source>
</reference>
<name>A0ABS2ZGZ5_9BACL</name>
<dbReference type="RefSeq" id="WP_188400906.1">
    <property type="nucleotide sequence ID" value="NZ_BMCE01000001.1"/>
</dbReference>
<accession>A0ABS2ZGZ5</accession>
<dbReference type="EMBL" id="JAFHKS010000044">
    <property type="protein sequence ID" value="MBN3546598.1"/>
    <property type="molecule type" value="Genomic_DNA"/>
</dbReference>
<keyword evidence="1" id="KW-0732">Signal</keyword>
<evidence type="ECO:0000256" key="1">
    <source>
        <dbReference type="SAM" id="SignalP"/>
    </source>
</evidence>
<dbReference type="InterPro" id="IPR046878">
    <property type="entry name" value="Big_14"/>
</dbReference>
<evidence type="ECO:0000259" key="2">
    <source>
        <dbReference type="Pfam" id="PF20251"/>
    </source>
</evidence>
<feature type="domain" description="Bacterial Ig-like" evidence="2">
    <location>
        <begin position="48"/>
        <end position="155"/>
    </location>
</feature>
<dbReference type="Proteomes" id="UP001319060">
    <property type="component" value="Unassembled WGS sequence"/>
</dbReference>
<dbReference type="Pfam" id="PF20251">
    <property type="entry name" value="Big_14"/>
    <property type="match status" value="1"/>
</dbReference>
<feature type="signal peptide" evidence="1">
    <location>
        <begin position="1"/>
        <end position="19"/>
    </location>
</feature>
<feature type="chain" id="PRO_5047052980" description="Bacterial Ig-like domain-containing protein" evidence="1">
    <location>
        <begin position="20"/>
        <end position="158"/>
    </location>
</feature>
<gene>
    <name evidence="3" type="ORF">JYA64_14925</name>
</gene>
<sequence>MKKSFVLVLILLLSLSACSETKSKSKLDVSKLKQSSFGELPNAITEENSKIEVKIEKQTYKESDKINLLLKNKGNTKITFGYPYQLEFFKGGSWYEVPLDEGIDFKMVGIILEPNSLHIDVVNLKNRKYKIKAGKYRVVKSFNLDGTEITLAAAFYLK</sequence>